<dbReference type="SUPFAM" id="SSF49503">
    <property type="entry name" value="Cupredoxins"/>
    <property type="match status" value="2"/>
</dbReference>
<keyword evidence="3" id="KW-1133">Transmembrane helix</keyword>
<organism evidence="6 7">
    <name type="scientific">Nitrosotalea devaniterrae</name>
    <dbReference type="NCBI Taxonomy" id="1078905"/>
    <lineage>
        <taxon>Archaea</taxon>
        <taxon>Nitrososphaerota</taxon>
        <taxon>Nitrososphaeria</taxon>
        <taxon>Nitrosotaleales</taxon>
        <taxon>Nitrosotaleaceae</taxon>
        <taxon>Nitrosotalea</taxon>
    </lineage>
</organism>
<feature type="transmembrane region" description="Helical" evidence="3">
    <location>
        <begin position="98"/>
        <end position="119"/>
    </location>
</feature>
<keyword evidence="3" id="KW-0472">Membrane</keyword>
<dbReference type="Proteomes" id="UP000196239">
    <property type="component" value="Chromosome 1"/>
</dbReference>
<dbReference type="PANTHER" id="PTHR36507:SF1">
    <property type="entry name" value="BLL1555 PROTEIN"/>
    <property type="match status" value="1"/>
</dbReference>
<reference evidence="7" key="1">
    <citation type="submission" date="2015-10" db="EMBL/GenBank/DDBJ databases">
        <authorList>
            <person name="Lehtovirta-Morley L.E."/>
            <person name="Vieille C."/>
        </authorList>
    </citation>
    <scope>NUCLEOTIDE SEQUENCE [LARGE SCALE GENOMIC DNA]</scope>
</reference>
<keyword evidence="2" id="KW-0186">Copper</keyword>
<evidence type="ECO:0000256" key="3">
    <source>
        <dbReference type="SAM" id="Phobius"/>
    </source>
</evidence>
<name>A0A128A3N9_9ARCH</name>
<dbReference type="GO" id="GO:0009055">
    <property type="term" value="F:electron transfer activity"/>
    <property type="evidence" value="ECO:0007669"/>
    <property type="project" value="InterPro"/>
</dbReference>
<evidence type="ECO:0000259" key="4">
    <source>
        <dbReference type="Pfam" id="PF00127"/>
    </source>
</evidence>
<keyword evidence="1" id="KW-0479">Metal-binding</keyword>
<dbReference type="PANTHER" id="PTHR36507">
    <property type="entry name" value="BLL1555 PROTEIN"/>
    <property type="match status" value="1"/>
</dbReference>
<sequence>MEHPQMSDWDLMMPGMGLTAIGLAGVILSYLGIANTFLTGMQALSGLTMFIGMIFLSAGILSGGVSTSPRAKATTLVIFGIAGSVGAYAIGLNKVITSLPAFVGLLIIILIPTIVLAFFSMKSPKHFKPIATIFVAAMIVGVGSYTAFGFIGPGAQFHFQPMVQNSTNSTTPAATSNVPVISIEIPANASMQGHTSFNPDSVTVPKGDIIEWTNNDKVAHTVTSQDGTIWDSGIIKPGNTFRLDTSKLNDTTYQYLCTVHPFMSGNITIVAPAKPVFANVTITSGAGASANAACVGTNNCFAPNPTSIKSGTTVTWTNSDSVAHTVTSGKPSDNVQGDVFDSGLIKPGKTFQFTFTKAGSQDYFCSVHPWMVGKVTVG</sequence>
<dbReference type="Pfam" id="PF00127">
    <property type="entry name" value="Copper-bind"/>
    <property type="match status" value="1"/>
</dbReference>
<feature type="transmembrane region" description="Helical" evidence="3">
    <location>
        <begin position="12"/>
        <end position="33"/>
    </location>
</feature>
<dbReference type="EMBL" id="LN890280">
    <property type="protein sequence ID" value="CUR51976.1"/>
    <property type="molecule type" value="Genomic_DNA"/>
</dbReference>
<feature type="transmembrane region" description="Helical" evidence="3">
    <location>
        <begin position="131"/>
        <end position="151"/>
    </location>
</feature>
<dbReference type="Pfam" id="PF13473">
    <property type="entry name" value="Cupredoxin_1"/>
    <property type="match status" value="1"/>
</dbReference>
<dbReference type="InterPro" id="IPR028096">
    <property type="entry name" value="EfeO_Cupredoxin"/>
</dbReference>
<evidence type="ECO:0000259" key="5">
    <source>
        <dbReference type="Pfam" id="PF13473"/>
    </source>
</evidence>
<feature type="transmembrane region" description="Helical" evidence="3">
    <location>
        <begin position="73"/>
        <end position="92"/>
    </location>
</feature>
<proteinExistence type="predicted"/>
<dbReference type="AlphaFoldDB" id="A0A128A3N9"/>
<keyword evidence="3" id="KW-0812">Transmembrane</keyword>
<dbReference type="KEGG" id="ndv:NDEV_1211"/>
<dbReference type="GO" id="GO:0005507">
    <property type="term" value="F:copper ion binding"/>
    <property type="evidence" value="ECO:0007669"/>
    <property type="project" value="InterPro"/>
</dbReference>
<keyword evidence="7" id="KW-1185">Reference proteome</keyword>
<dbReference type="InterPro" id="IPR052721">
    <property type="entry name" value="ET_Amicyanin"/>
</dbReference>
<protein>
    <submittedName>
        <fullName evidence="6">Blue (Type1) copper domain-containing protein</fullName>
    </submittedName>
</protein>
<gene>
    <name evidence="6" type="ORF">NDEV_1211</name>
</gene>
<feature type="transmembrane region" description="Helical" evidence="3">
    <location>
        <begin position="39"/>
        <end position="61"/>
    </location>
</feature>
<feature type="domain" description="EfeO-type cupredoxin-like" evidence="5">
    <location>
        <begin position="172"/>
        <end position="269"/>
    </location>
</feature>
<evidence type="ECO:0000313" key="6">
    <source>
        <dbReference type="EMBL" id="CUR51976.1"/>
    </source>
</evidence>
<feature type="domain" description="Blue (type 1) copper" evidence="4">
    <location>
        <begin position="301"/>
        <end position="377"/>
    </location>
</feature>
<dbReference type="InterPro" id="IPR000923">
    <property type="entry name" value="BlueCu_1"/>
</dbReference>
<evidence type="ECO:0000313" key="7">
    <source>
        <dbReference type="Proteomes" id="UP000196239"/>
    </source>
</evidence>
<evidence type="ECO:0000256" key="1">
    <source>
        <dbReference type="ARBA" id="ARBA00022723"/>
    </source>
</evidence>
<accession>A0A128A3N9</accession>
<dbReference type="Gene3D" id="2.60.40.420">
    <property type="entry name" value="Cupredoxins - blue copper proteins"/>
    <property type="match status" value="2"/>
</dbReference>
<dbReference type="InterPro" id="IPR008972">
    <property type="entry name" value="Cupredoxin"/>
</dbReference>
<evidence type="ECO:0000256" key="2">
    <source>
        <dbReference type="ARBA" id="ARBA00023008"/>
    </source>
</evidence>